<dbReference type="AlphaFoldDB" id="A0A7W3JDC4"/>
<feature type="compositionally biased region" description="Basic and acidic residues" evidence="1">
    <location>
        <begin position="218"/>
        <end position="248"/>
    </location>
</feature>
<keyword evidence="2" id="KW-0812">Transmembrane</keyword>
<feature type="compositionally biased region" description="Pro residues" evidence="1">
    <location>
        <begin position="74"/>
        <end position="91"/>
    </location>
</feature>
<keyword evidence="5" id="KW-1185">Reference proteome</keyword>
<evidence type="ECO:0000313" key="4">
    <source>
        <dbReference type="EMBL" id="MBA8810760.1"/>
    </source>
</evidence>
<keyword evidence="2" id="KW-0472">Membrane</keyword>
<dbReference type="EMBL" id="JACGWV010000002">
    <property type="protein sequence ID" value="MBA8810760.1"/>
    <property type="molecule type" value="Genomic_DNA"/>
</dbReference>
<evidence type="ECO:0000256" key="2">
    <source>
        <dbReference type="SAM" id="Phobius"/>
    </source>
</evidence>
<proteinExistence type="predicted"/>
<accession>A0A7W3JDC4</accession>
<evidence type="ECO:0000313" key="5">
    <source>
        <dbReference type="Proteomes" id="UP000540568"/>
    </source>
</evidence>
<feature type="domain" description="Excalibur calcium-binding" evidence="3">
    <location>
        <begin position="285"/>
        <end position="321"/>
    </location>
</feature>
<gene>
    <name evidence="4" type="ORF">FHX71_004736</name>
</gene>
<feature type="region of interest" description="Disordered" evidence="1">
    <location>
        <begin position="1"/>
        <end position="20"/>
    </location>
</feature>
<name>A0A7W3JDC4_9MICO</name>
<reference evidence="4 5" key="1">
    <citation type="submission" date="2020-07" db="EMBL/GenBank/DDBJ databases">
        <title>Sequencing the genomes of 1000 actinobacteria strains.</title>
        <authorList>
            <person name="Klenk H.-P."/>
        </authorList>
    </citation>
    <scope>NUCLEOTIDE SEQUENCE [LARGE SCALE GENOMIC DNA]</scope>
    <source>
        <strain evidence="4 5">DSM 44121</strain>
    </source>
</reference>
<feature type="compositionally biased region" description="Low complexity" evidence="1">
    <location>
        <begin position="147"/>
        <end position="162"/>
    </location>
</feature>
<feature type="region of interest" description="Disordered" evidence="1">
    <location>
        <begin position="26"/>
        <end position="162"/>
    </location>
</feature>
<dbReference type="RefSeq" id="WP_182619817.1">
    <property type="nucleotide sequence ID" value="NZ_BAAATF010000017.1"/>
</dbReference>
<organism evidence="4 5">
    <name type="scientific">Promicromonospora sukumoe</name>
    <dbReference type="NCBI Taxonomy" id="88382"/>
    <lineage>
        <taxon>Bacteria</taxon>
        <taxon>Bacillati</taxon>
        <taxon>Actinomycetota</taxon>
        <taxon>Actinomycetes</taxon>
        <taxon>Micrococcales</taxon>
        <taxon>Promicromonosporaceae</taxon>
        <taxon>Promicromonospora</taxon>
    </lineage>
</organism>
<sequence length="324" mass="32883">MPPAPPARTDGPDGGGDTRTVAIQVIDAPGRRQAPAPSAPPALAPADAMGSTMTMAPIGAPPAGPPRTSSGPQPVYPPQPGMAPPPPPPEAKGPTSGVLAALKGLGGRKATTPAAAERPGASGPGPLSIDDANRQPGGQIPVGTISPGQRPGGPARQGGARPPGVGLMVAIGVAGLALGVILGVIITAGQQADANQAISDAQNIQSEIDDQRAEIEADRAQVDKQRDEVAKREQALGEREAQVKEQEAALKQQQEQQQQQQQEQEQQEQENDNNGNGNGNGGAVFYWNCDAVRAAGAAPLQSGQPGYLPHLDRNGNGVACEDGE</sequence>
<protein>
    <submittedName>
        <fullName evidence="4">Uncharacterized membrane-anchored protein YhcB (DUF1043 family)</fullName>
    </submittedName>
</protein>
<evidence type="ECO:0000256" key="1">
    <source>
        <dbReference type="SAM" id="MobiDB-lite"/>
    </source>
</evidence>
<feature type="compositionally biased region" description="Low complexity" evidence="1">
    <location>
        <begin position="252"/>
        <end position="264"/>
    </location>
</feature>
<keyword evidence="2" id="KW-1133">Transmembrane helix</keyword>
<dbReference type="InterPro" id="IPR008613">
    <property type="entry name" value="Excalibur_Ca-bd_domain"/>
</dbReference>
<feature type="region of interest" description="Disordered" evidence="1">
    <location>
        <begin position="299"/>
        <end position="324"/>
    </location>
</feature>
<dbReference type="SMART" id="SM00894">
    <property type="entry name" value="Excalibur"/>
    <property type="match status" value="1"/>
</dbReference>
<dbReference type="Proteomes" id="UP000540568">
    <property type="component" value="Unassembled WGS sequence"/>
</dbReference>
<comment type="caution">
    <text evidence="4">The sequence shown here is derived from an EMBL/GenBank/DDBJ whole genome shotgun (WGS) entry which is preliminary data.</text>
</comment>
<feature type="region of interest" description="Disordered" evidence="1">
    <location>
        <begin position="218"/>
        <end position="284"/>
    </location>
</feature>
<evidence type="ECO:0000259" key="3">
    <source>
        <dbReference type="SMART" id="SM00894"/>
    </source>
</evidence>
<dbReference type="Pfam" id="PF05901">
    <property type="entry name" value="Excalibur"/>
    <property type="match status" value="1"/>
</dbReference>
<feature type="transmembrane region" description="Helical" evidence="2">
    <location>
        <begin position="165"/>
        <end position="186"/>
    </location>
</feature>